<protein>
    <submittedName>
        <fullName evidence="1">TRAP transporter solute receptor, TAXI family protein</fullName>
    </submittedName>
</protein>
<dbReference type="Proteomes" id="UP000185680">
    <property type="component" value="Chromosome"/>
</dbReference>
<accession>A0A163CR94</accession>
<name>A0A163CR94_9BURK</name>
<reference evidence="2 3" key="1">
    <citation type="submission" date="2016-02" db="EMBL/GenBank/DDBJ databases">
        <title>Draft genome sequence of Hydrogenophaga sp. LPB0072.</title>
        <authorList>
            <person name="Shin S.-K."/>
            <person name="Yi H."/>
        </authorList>
    </citation>
    <scope>NUCLEOTIDE SEQUENCE [LARGE SCALE GENOMIC DNA]</scope>
    <source>
        <strain evidence="2 3">LPB0072</strain>
    </source>
</reference>
<dbReference type="Proteomes" id="UP000185657">
    <property type="component" value="Unassembled WGS sequence"/>
</dbReference>
<dbReference type="OrthoDB" id="9780180at2"/>
<dbReference type="InterPro" id="IPR011852">
    <property type="entry name" value="TRAP_TAXI"/>
</dbReference>
<keyword evidence="3" id="KW-1185">Reference proteome</keyword>
<keyword evidence="1" id="KW-0675">Receptor</keyword>
<proteinExistence type="predicted"/>
<dbReference type="SUPFAM" id="SSF53850">
    <property type="entry name" value="Periplasmic binding protein-like II"/>
    <property type="match status" value="1"/>
</dbReference>
<reference evidence="1 4" key="2">
    <citation type="submission" date="2016-10" db="EMBL/GenBank/DDBJ databases">
        <title>Hydorgenophaga sp. LPB0072 isolated from gastropod.</title>
        <authorList>
            <person name="Kim E."/>
            <person name="Yi H."/>
        </authorList>
    </citation>
    <scope>NUCLEOTIDE SEQUENCE [LARGE SCALE GENOMIC DNA]</scope>
    <source>
        <strain evidence="1 4">LPB0072</strain>
    </source>
</reference>
<dbReference type="KEGG" id="hyl:LPB072_13880"/>
<dbReference type="Pfam" id="PF16868">
    <property type="entry name" value="NMT1_3"/>
    <property type="match status" value="1"/>
</dbReference>
<dbReference type="STRING" id="1763535.LPB072_13880"/>
<organism evidence="1 4">
    <name type="scientific">Hydrogenophaga crassostreae</name>
    <dbReference type="NCBI Taxonomy" id="1763535"/>
    <lineage>
        <taxon>Bacteria</taxon>
        <taxon>Pseudomonadati</taxon>
        <taxon>Pseudomonadota</taxon>
        <taxon>Betaproteobacteria</taxon>
        <taxon>Burkholderiales</taxon>
        <taxon>Comamonadaceae</taxon>
        <taxon>Hydrogenophaga</taxon>
    </lineage>
</organism>
<evidence type="ECO:0000313" key="1">
    <source>
        <dbReference type="EMBL" id="AOW15647.1"/>
    </source>
</evidence>
<gene>
    <name evidence="1" type="ORF">LPB072_13880</name>
    <name evidence="2" type="ORF">LPB72_01945</name>
</gene>
<dbReference type="EMBL" id="LVWD01000001">
    <property type="protein sequence ID" value="OAD44361.1"/>
    <property type="molecule type" value="Genomic_DNA"/>
</dbReference>
<evidence type="ECO:0000313" key="3">
    <source>
        <dbReference type="Proteomes" id="UP000185657"/>
    </source>
</evidence>
<dbReference type="Gene3D" id="3.40.190.10">
    <property type="entry name" value="Periplasmic binding protein-like II"/>
    <property type="match status" value="2"/>
</dbReference>
<dbReference type="PANTHER" id="PTHR42941">
    <property type="entry name" value="SLL1037 PROTEIN"/>
    <property type="match status" value="1"/>
</dbReference>
<evidence type="ECO:0000313" key="2">
    <source>
        <dbReference type="EMBL" id="OAD44361.1"/>
    </source>
</evidence>
<dbReference type="NCBIfam" id="TIGR02122">
    <property type="entry name" value="TRAP_TAXI"/>
    <property type="match status" value="1"/>
</dbReference>
<evidence type="ECO:0000313" key="4">
    <source>
        <dbReference type="Proteomes" id="UP000185680"/>
    </source>
</evidence>
<dbReference type="EMBL" id="CP017476">
    <property type="protein sequence ID" value="AOW15647.1"/>
    <property type="molecule type" value="Genomic_DNA"/>
</dbReference>
<dbReference type="PANTHER" id="PTHR42941:SF1">
    <property type="entry name" value="SLL1037 PROTEIN"/>
    <property type="match status" value="1"/>
</dbReference>
<dbReference type="AlphaFoldDB" id="A0A163CR94"/>
<sequence>MEAATTNSVVGLMPQTMAPHWAKVGVDVELALDQTLTKSLLKIAQGSLDSAVVPPPAYDNLLKGEGPYKALGSKGAEMAGNVRSLFGFAASIYHPVVWADGGVANWSQLKGKRVFVGPPAGAANAQIRSLIKTASGLEDGKDYEGIKAPWGAATQGFKDGQFDVFITPVGMGAQALVELGLTRKFRLLSMDQSAVPPKTLGMVRAKIPAGTYPGQVNQEDVYGWQTVMVMMASKSMSDDTAYKLTKAYFDQIPGMQKGNAQLKDLSADQRFDGMLAPLHPGAARFYKEQGIAIPDDLVAK</sequence>